<dbReference type="EMBL" id="PPTO01000012">
    <property type="protein sequence ID" value="RDB57199.1"/>
    <property type="molecule type" value="Genomic_DNA"/>
</dbReference>
<reference evidence="4" key="3">
    <citation type="journal article" date="2019" name="Microbiol. Resour. Announc.">
        <title>Draft Genome Sequences of Type Strains of Gordonibacter faecihominis, Paraeggerthella hongkongensis, Parvibacter caecicola,Slackia equolifaciens, Slackia faecicanis, and Slackia isoflavoniconvertens.</title>
        <authorList>
            <person name="Danylec N."/>
            <person name="Stoll D.A."/>
            <person name="Dotsch A."/>
            <person name="Huch M."/>
        </authorList>
    </citation>
    <scope>NUCLEOTIDE SEQUENCE</scope>
    <source>
        <strain evidence="4">DSM 22006</strain>
    </source>
</reference>
<organism evidence="3 5">
    <name type="scientific">Slackia isoflavoniconvertens</name>
    <dbReference type="NCBI Taxonomy" id="572010"/>
    <lineage>
        <taxon>Bacteria</taxon>
        <taxon>Bacillati</taxon>
        <taxon>Actinomycetota</taxon>
        <taxon>Coriobacteriia</taxon>
        <taxon>Eggerthellales</taxon>
        <taxon>Eggerthellaceae</taxon>
        <taxon>Slackia</taxon>
    </lineage>
</organism>
<accession>A0A369LES7</accession>
<proteinExistence type="predicted"/>
<dbReference type="Gene3D" id="1.10.260.40">
    <property type="entry name" value="lambda repressor-like DNA-binding domains"/>
    <property type="match status" value="1"/>
</dbReference>
<protein>
    <submittedName>
        <fullName evidence="3">XRE family transcriptional regulator</fullName>
    </submittedName>
</protein>
<keyword evidence="1" id="KW-0238">DNA-binding</keyword>
<dbReference type="EMBL" id="QIBZ01000020">
    <property type="protein sequence ID" value="RNM33093.1"/>
    <property type="molecule type" value="Genomic_DNA"/>
</dbReference>
<dbReference type="SUPFAM" id="SSF47413">
    <property type="entry name" value="lambda repressor-like DNA-binding domains"/>
    <property type="match status" value="1"/>
</dbReference>
<dbReference type="Pfam" id="PF01381">
    <property type="entry name" value="HTH_3"/>
    <property type="match status" value="1"/>
</dbReference>
<reference evidence="6" key="2">
    <citation type="submission" date="2018-05" db="EMBL/GenBank/DDBJ databases">
        <title>Genome Sequencing of selected type strains of the family Eggerthellaceae.</title>
        <authorList>
            <person name="Danylec N."/>
            <person name="Stoll D.A."/>
            <person name="Doetsch A."/>
            <person name="Huch M."/>
        </authorList>
    </citation>
    <scope>NUCLEOTIDE SEQUENCE [LARGE SCALE GENOMIC DNA]</scope>
    <source>
        <strain evidence="6">DSM 22006</strain>
    </source>
</reference>
<evidence type="ECO:0000313" key="3">
    <source>
        <dbReference type="EMBL" id="RDB57199.1"/>
    </source>
</evidence>
<dbReference type="PANTHER" id="PTHR46797">
    <property type="entry name" value="HTH-TYPE TRANSCRIPTIONAL REGULATOR"/>
    <property type="match status" value="1"/>
</dbReference>
<feature type="domain" description="HTH cro/C1-type" evidence="2">
    <location>
        <begin position="14"/>
        <end position="68"/>
    </location>
</feature>
<dbReference type="InterPro" id="IPR050807">
    <property type="entry name" value="TransReg_Diox_bact_type"/>
</dbReference>
<keyword evidence="6" id="KW-1185">Reference proteome</keyword>
<dbReference type="InterPro" id="IPR001387">
    <property type="entry name" value="Cro/C1-type_HTH"/>
</dbReference>
<comment type="caution">
    <text evidence="3">The sequence shown here is derived from an EMBL/GenBank/DDBJ whole genome shotgun (WGS) entry which is preliminary data.</text>
</comment>
<dbReference type="GO" id="GO:0003700">
    <property type="term" value="F:DNA-binding transcription factor activity"/>
    <property type="evidence" value="ECO:0007669"/>
    <property type="project" value="TreeGrafter"/>
</dbReference>
<dbReference type="Proteomes" id="UP000271472">
    <property type="component" value="Unassembled WGS sequence"/>
</dbReference>
<gene>
    <name evidence="3" type="ORF">C1881_07510</name>
    <name evidence="4" type="ORF">DMP05_08945</name>
</gene>
<dbReference type="OrthoDB" id="3175784at2"/>
<evidence type="ECO:0000256" key="1">
    <source>
        <dbReference type="ARBA" id="ARBA00023125"/>
    </source>
</evidence>
<dbReference type="CDD" id="cd00093">
    <property type="entry name" value="HTH_XRE"/>
    <property type="match status" value="1"/>
</dbReference>
<name>A0A369LES7_9ACTN</name>
<dbReference type="RefSeq" id="WP_114615916.1">
    <property type="nucleotide sequence ID" value="NZ_CALIRK010000005.1"/>
</dbReference>
<dbReference type="GO" id="GO:0005829">
    <property type="term" value="C:cytosol"/>
    <property type="evidence" value="ECO:0007669"/>
    <property type="project" value="TreeGrafter"/>
</dbReference>
<dbReference type="SMART" id="SM00530">
    <property type="entry name" value="HTH_XRE"/>
    <property type="match status" value="1"/>
</dbReference>
<evidence type="ECO:0000259" key="2">
    <source>
        <dbReference type="PROSITE" id="PS50943"/>
    </source>
</evidence>
<reference evidence="3 5" key="1">
    <citation type="journal article" date="2018" name="Elife">
        <title>Discovery and characterization of a prevalent human gut bacterial enzyme sufficient for the inactivation of a family of plant toxins.</title>
        <authorList>
            <person name="Koppel N."/>
            <person name="Bisanz J.E."/>
            <person name="Pandelia M.E."/>
            <person name="Turnbaugh P.J."/>
            <person name="Balskus E.P."/>
        </authorList>
    </citation>
    <scope>NUCLEOTIDE SEQUENCE [LARGE SCALE GENOMIC DNA]</scope>
    <source>
        <strain evidence="3 5">OB21 GAM31</strain>
    </source>
</reference>
<dbReference type="AlphaFoldDB" id="A0A369LES7"/>
<dbReference type="InterPro" id="IPR010982">
    <property type="entry name" value="Lambda_DNA-bd_dom_sf"/>
</dbReference>
<sequence length="71" mass="7918">MDSSERKRLLGAAIRRERERQGLSQRKLALMAGSNQTHIWHIEDGSVSIGLDLLCRIADSLGVKVADLIDF</sequence>
<dbReference type="Proteomes" id="UP000253975">
    <property type="component" value="Unassembled WGS sequence"/>
</dbReference>
<dbReference type="PANTHER" id="PTHR46797:SF1">
    <property type="entry name" value="METHYLPHOSPHONATE SYNTHASE"/>
    <property type="match status" value="1"/>
</dbReference>
<dbReference type="GO" id="GO:0003677">
    <property type="term" value="F:DNA binding"/>
    <property type="evidence" value="ECO:0007669"/>
    <property type="project" value="UniProtKB-KW"/>
</dbReference>
<evidence type="ECO:0000313" key="5">
    <source>
        <dbReference type="Proteomes" id="UP000253975"/>
    </source>
</evidence>
<dbReference type="GeneID" id="98663406"/>
<evidence type="ECO:0000313" key="4">
    <source>
        <dbReference type="EMBL" id="RNM33093.1"/>
    </source>
</evidence>
<dbReference type="PROSITE" id="PS50943">
    <property type="entry name" value="HTH_CROC1"/>
    <property type="match status" value="1"/>
</dbReference>
<evidence type="ECO:0000313" key="6">
    <source>
        <dbReference type="Proteomes" id="UP000271472"/>
    </source>
</evidence>